<evidence type="ECO:0000313" key="4">
    <source>
        <dbReference type="EMBL" id="KAG7663663.1"/>
    </source>
</evidence>
<gene>
    <name evidence="4" type="ORF">J8A68_002812</name>
</gene>
<dbReference type="PANTHER" id="PTHR10815">
    <property type="entry name" value="METHYLATED-DNA--PROTEIN-CYSTEINE METHYLTRANSFERASE"/>
    <property type="match status" value="1"/>
</dbReference>
<sequence>MKYLYYTVVNVSSPTKALLVLDEEGKLYYASLGSNSDLLRKILVKDFQPIKTHKLKSLSTIGKSDQIQSTIAKYIDIYNDPYSTNDVIPIEIIFGTSLQRKVWDKLLTIPLGKTMNYSSLAESLNIPKSRR</sequence>
<dbReference type="EMBL" id="JAGSYN010000124">
    <property type="protein sequence ID" value="KAG7663663.1"/>
    <property type="molecule type" value="Genomic_DNA"/>
</dbReference>
<dbReference type="PANTHER" id="PTHR10815:SF13">
    <property type="entry name" value="METHYLATED-DNA--PROTEIN-CYSTEINE METHYLTRANSFERASE"/>
    <property type="match status" value="1"/>
</dbReference>
<comment type="similarity">
    <text evidence="1">Belongs to the MGMT family.</text>
</comment>
<protein>
    <recommendedName>
        <fullName evidence="3">Methylated-DNA--protein-cysteine methyltransferase</fullName>
        <ecNumber evidence="2">2.1.1.63</ecNumber>
    </recommendedName>
</protein>
<dbReference type="AlphaFoldDB" id="A0A8J5UII8"/>
<dbReference type="Proteomes" id="UP000694255">
    <property type="component" value="Unassembled WGS sequence"/>
</dbReference>
<evidence type="ECO:0000313" key="5">
    <source>
        <dbReference type="Proteomes" id="UP000694255"/>
    </source>
</evidence>
<name>A0A8J5UII8_9ASCO</name>
<dbReference type="EC" id="2.1.1.63" evidence="2"/>
<proteinExistence type="inferred from homology"/>
<dbReference type="GeneID" id="73469613"/>
<dbReference type="RefSeq" id="XP_049263895.1">
    <property type="nucleotide sequence ID" value="XM_049406601.1"/>
</dbReference>
<dbReference type="GO" id="GO:0003908">
    <property type="term" value="F:methylated-DNA-[protein]-cysteine S-methyltransferase activity"/>
    <property type="evidence" value="ECO:0007669"/>
    <property type="project" value="UniProtKB-EC"/>
</dbReference>
<comment type="caution">
    <text evidence="4">The sequence shown here is derived from an EMBL/GenBank/DDBJ whole genome shotgun (WGS) entry which is preliminary data.</text>
</comment>
<evidence type="ECO:0000256" key="1">
    <source>
        <dbReference type="ARBA" id="ARBA00008711"/>
    </source>
</evidence>
<evidence type="ECO:0000256" key="3">
    <source>
        <dbReference type="ARBA" id="ARBA00015377"/>
    </source>
</evidence>
<accession>A0A8J5UII8</accession>
<dbReference type="OrthoDB" id="1907495at2759"/>
<organism evidence="4 5">
    <name type="scientific">[Candida] subhashii</name>
    <dbReference type="NCBI Taxonomy" id="561895"/>
    <lineage>
        <taxon>Eukaryota</taxon>
        <taxon>Fungi</taxon>
        <taxon>Dikarya</taxon>
        <taxon>Ascomycota</taxon>
        <taxon>Saccharomycotina</taxon>
        <taxon>Pichiomycetes</taxon>
        <taxon>Debaryomycetaceae</taxon>
        <taxon>Spathaspora</taxon>
    </lineage>
</organism>
<reference evidence="4 5" key="1">
    <citation type="journal article" date="2021" name="DNA Res.">
        <title>Genome analysis of Candida subhashii reveals its hybrid nature and dual mitochondrial genome conformations.</title>
        <authorList>
            <person name="Mixao V."/>
            <person name="Hegedusova E."/>
            <person name="Saus E."/>
            <person name="Pryszcz L.P."/>
            <person name="Cillingova A."/>
            <person name="Nosek J."/>
            <person name="Gabaldon T."/>
        </authorList>
    </citation>
    <scope>NUCLEOTIDE SEQUENCE [LARGE SCALE GENOMIC DNA]</scope>
    <source>
        <strain evidence="4 5">CBS 10753</strain>
    </source>
</reference>
<keyword evidence="5" id="KW-1185">Reference proteome</keyword>
<evidence type="ECO:0000256" key="2">
    <source>
        <dbReference type="ARBA" id="ARBA00011918"/>
    </source>
</evidence>